<keyword evidence="3" id="KW-1185">Reference proteome</keyword>
<name>A0A7J8BXC9_MOLMO</name>
<evidence type="ECO:0000313" key="3">
    <source>
        <dbReference type="Proteomes" id="UP000550707"/>
    </source>
</evidence>
<reference evidence="2 3" key="1">
    <citation type="journal article" date="2020" name="Nature">
        <title>Six reference-quality genomes reveal evolution of bat adaptations.</title>
        <authorList>
            <person name="Jebb D."/>
            <person name="Huang Z."/>
            <person name="Pippel M."/>
            <person name="Hughes G.M."/>
            <person name="Lavrichenko K."/>
            <person name="Devanna P."/>
            <person name="Winkler S."/>
            <person name="Jermiin L.S."/>
            <person name="Skirmuntt E.C."/>
            <person name="Katzourakis A."/>
            <person name="Burkitt-Gray L."/>
            <person name="Ray D.A."/>
            <person name="Sullivan K.A.M."/>
            <person name="Roscito J.G."/>
            <person name="Kirilenko B.M."/>
            <person name="Davalos L.M."/>
            <person name="Corthals A.P."/>
            <person name="Power M.L."/>
            <person name="Jones G."/>
            <person name="Ransome R.D."/>
            <person name="Dechmann D.K.N."/>
            <person name="Locatelli A.G."/>
            <person name="Puechmaille S.J."/>
            <person name="Fedrigo O."/>
            <person name="Jarvis E.D."/>
            <person name="Hiller M."/>
            <person name="Vernes S.C."/>
            <person name="Myers E.W."/>
            <person name="Teeling E.C."/>
        </authorList>
    </citation>
    <scope>NUCLEOTIDE SEQUENCE [LARGE SCALE GENOMIC DNA]</scope>
    <source>
        <strain evidence="2">MMolMol1</strain>
        <tissue evidence="2">Muscle</tissue>
    </source>
</reference>
<feature type="compositionally biased region" description="Polar residues" evidence="1">
    <location>
        <begin position="571"/>
        <end position="583"/>
    </location>
</feature>
<dbReference type="InterPro" id="IPR031532">
    <property type="entry name" value="DUF4702"/>
</dbReference>
<comment type="caution">
    <text evidence="2">The sequence shown here is derived from an EMBL/GenBank/DDBJ whole genome shotgun (WGS) entry which is preliminary data.</text>
</comment>
<feature type="region of interest" description="Disordered" evidence="1">
    <location>
        <begin position="541"/>
        <end position="634"/>
    </location>
</feature>
<dbReference type="Proteomes" id="UP000550707">
    <property type="component" value="Unassembled WGS sequence"/>
</dbReference>
<feature type="compositionally biased region" description="Polar residues" evidence="1">
    <location>
        <begin position="610"/>
        <end position="623"/>
    </location>
</feature>
<dbReference type="GO" id="GO:0005813">
    <property type="term" value="C:centrosome"/>
    <property type="evidence" value="ECO:0007669"/>
    <property type="project" value="TreeGrafter"/>
</dbReference>
<feature type="region of interest" description="Disordered" evidence="1">
    <location>
        <begin position="494"/>
        <end position="521"/>
    </location>
</feature>
<dbReference type="PANTHER" id="PTHR36861">
    <property type="entry name" value="COILED-COIL DOMAIN-CONTAINING PROTEIN 116"/>
    <property type="match status" value="1"/>
</dbReference>
<feature type="region of interest" description="Disordered" evidence="1">
    <location>
        <begin position="30"/>
        <end position="59"/>
    </location>
</feature>
<dbReference type="EMBL" id="JACASF010000022">
    <property type="protein sequence ID" value="KAF6403136.1"/>
    <property type="molecule type" value="Genomic_DNA"/>
</dbReference>
<feature type="region of interest" description="Disordered" evidence="1">
    <location>
        <begin position="323"/>
        <end position="355"/>
    </location>
</feature>
<dbReference type="AlphaFoldDB" id="A0A7J8BXC9"/>
<gene>
    <name evidence="2" type="ORF">HJG59_002201</name>
</gene>
<feature type="compositionally biased region" description="Basic and acidic residues" evidence="1">
    <location>
        <begin position="494"/>
        <end position="512"/>
    </location>
</feature>
<dbReference type="Pfam" id="PF15774">
    <property type="entry name" value="DUF4702"/>
    <property type="match status" value="1"/>
</dbReference>
<feature type="compositionally biased region" description="Acidic residues" evidence="1">
    <location>
        <begin position="593"/>
        <end position="603"/>
    </location>
</feature>
<dbReference type="PANTHER" id="PTHR36861:SF1">
    <property type="entry name" value="COILED-COIL DOMAIN-CONTAINING PROTEIN 116"/>
    <property type="match status" value="1"/>
</dbReference>
<accession>A0A7J8BXC9</accession>
<proteinExistence type="predicted"/>
<evidence type="ECO:0000313" key="2">
    <source>
        <dbReference type="EMBL" id="KAF6403136.1"/>
    </source>
</evidence>
<evidence type="ECO:0000256" key="1">
    <source>
        <dbReference type="SAM" id="MobiDB-lite"/>
    </source>
</evidence>
<protein>
    <submittedName>
        <fullName evidence="2">Coiled-coil domain containing 116</fullName>
    </submittedName>
</protein>
<sequence>MSSCRHHSGYLADDEAGHTTYLARVQPPKKSAFPKMGQASKPSHMPHPPSMCGPSGSSGLRNHCRNSRGPQPFGSFLDFLVEGQVLDSLQRVVEEATERIATMKTETGVPLVEVQDPVEVPRGGRRVRARPSLSTVHRHQVRPSLCIGHPNNYPSCSSSMSDSHNSTIADWPNSHSRDSDLGYQGLGPLPPTRDRLLQEKSLKRLLRLENRGKSLGKSCSQRDSLLWDSLGSSMGMPKASELGPGERELTFLRRELNKEIKSLLRQPESFNLPGYSSLHEPHRTIDFLAKHHLYPALQSVVSQAVDKLTGALCHDGCPLFPSEGKPSTEPNSGFKQAIPTKGEEPYDLPTTTTPGFKMVGRKNTKSRVRERLKGGGFPMSSAQGVTRFRLQSNNYKFMKKTTLPSISKSMSHFSNPWYEELVNYLVEQAVSLLVCKYKYKRNLTKQLGFISFPVTETLTNLLLGFKKVKGSDICLSSDVNWSCLLRKLEETQRAQKTSQHDTSHHTDSHQDTTHQGTSLNTTESLSTLPMSATVMDQKVEELPGPQLPSPLEDSTDKEQGPTNPVKPKFSLSYSAGMSPNQFEQAVDMGESEKSEEEEDDEDYKTEGMRKTQSTLEPQVSATLQMAPETPHDSP</sequence>
<organism evidence="2 3">
    <name type="scientific">Molossus molossus</name>
    <name type="common">Pallas' mastiff bat</name>
    <name type="synonym">Vespertilio molossus</name>
    <dbReference type="NCBI Taxonomy" id="27622"/>
    <lineage>
        <taxon>Eukaryota</taxon>
        <taxon>Metazoa</taxon>
        <taxon>Chordata</taxon>
        <taxon>Craniata</taxon>
        <taxon>Vertebrata</taxon>
        <taxon>Euteleostomi</taxon>
        <taxon>Mammalia</taxon>
        <taxon>Eutheria</taxon>
        <taxon>Laurasiatheria</taxon>
        <taxon>Chiroptera</taxon>
        <taxon>Yangochiroptera</taxon>
        <taxon>Molossidae</taxon>
        <taxon>Molossus</taxon>
    </lineage>
</organism>